<evidence type="ECO:0000256" key="4">
    <source>
        <dbReference type="ARBA" id="ARBA00023295"/>
    </source>
</evidence>
<evidence type="ECO:0000259" key="6">
    <source>
        <dbReference type="Pfam" id="PF00933"/>
    </source>
</evidence>
<dbReference type="EMBL" id="KN847320">
    <property type="protein sequence ID" value="KIW54486.1"/>
    <property type="molecule type" value="Genomic_DNA"/>
</dbReference>
<evidence type="ECO:0000256" key="2">
    <source>
        <dbReference type="ARBA" id="ARBA00022801"/>
    </source>
</evidence>
<dbReference type="STRING" id="348802.A0A0D2BPK8"/>
<dbReference type="InterPro" id="IPR000182">
    <property type="entry name" value="GNAT_dom"/>
</dbReference>
<dbReference type="HOGENOM" id="CLU_008392_3_0_1"/>
<dbReference type="GO" id="GO:0004553">
    <property type="term" value="F:hydrolase activity, hydrolyzing O-glycosyl compounds"/>
    <property type="evidence" value="ECO:0007669"/>
    <property type="project" value="InterPro"/>
</dbReference>
<dbReference type="SUPFAM" id="SSF51445">
    <property type="entry name" value="(Trans)glycosidases"/>
    <property type="match status" value="1"/>
</dbReference>
<comment type="similarity">
    <text evidence="1">Belongs to the glycosyl hydrolase 3 family.</text>
</comment>
<keyword evidence="4" id="KW-0326">Glycosidase</keyword>
<protein>
    <recommendedName>
        <fullName evidence="9">Glycoside hydrolase family 3 N-terminal domain-containing protein</fullName>
    </recommendedName>
</protein>
<feature type="domain" description="N-acetyltransferase" evidence="5">
    <location>
        <begin position="644"/>
        <end position="713"/>
    </location>
</feature>
<dbReference type="Pfam" id="PF00583">
    <property type="entry name" value="Acetyltransf_1"/>
    <property type="match status" value="1"/>
</dbReference>
<feature type="domain" description="Glycoside hydrolase family 3 N-terminal" evidence="6">
    <location>
        <begin position="20"/>
        <end position="345"/>
    </location>
</feature>
<dbReference type="OrthoDB" id="4215304at2759"/>
<dbReference type="InterPro" id="IPR017853">
    <property type="entry name" value="GH"/>
</dbReference>
<dbReference type="Gene3D" id="3.40.50.1700">
    <property type="entry name" value="Glycoside hydrolase family 3 C-terminal domain"/>
    <property type="match status" value="1"/>
</dbReference>
<dbReference type="InterPro" id="IPR016181">
    <property type="entry name" value="Acyl_CoA_acyltransferase"/>
</dbReference>
<dbReference type="GeneID" id="25328750"/>
<keyword evidence="2" id="KW-0378">Hydrolase</keyword>
<dbReference type="GO" id="GO:0005975">
    <property type="term" value="P:carbohydrate metabolic process"/>
    <property type="evidence" value="ECO:0007669"/>
    <property type="project" value="InterPro"/>
</dbReference>
<evidence type="ECO:0008006" key="9">
    <source>
        <dbReference type="Google" id="ProtNLM"/>
    </source>
</evidence>
<dbReference type="InterPro" id="IPR036962">
    <property type="entry name" value="Glyco_hydro_3_N_sf"/>
</dbReference>
<keyword evidence="8" id="KW-1185">Reference proteome</keyword>
<dbReference type="PANTHER" id="PTHR30480:SF8">
    <property type="entry name" value="PUTATIVE (AFU_ORTHOLOGUE AFUA_8G04060)-RELATED"/>
    <property type="match status" value="1"/>
</dbReference>
<dbReference type="RefSeq" id="XP_013315071.1">
    <property type="nucleotide sequence ID" value="XM_013459617.1"/>
</dbReference>
<dbReference type="InterPro" id="IPR050226">
    <property type="entry name" value="NagZ_Beta-hexosaminidase"/>
</dbReference>
<dbReference type="InterPro" id="IPR036881">
    <property type="entry name" value="Glyco_hydro_3_C_sf"/>
</dbReference>
<dbReference type="SUPFAM" id="SSF55729">
    <property type="entry name" value="Acyl-CoA N-acyltransferases (Nat)"/>
    <property type="match status" value="1"/>
</dbReference>
<dbReference type="Pfam" id="PF00933">
    <property type="entry name" value="Glyco_hydro_3"/>
    <property type="match status" value="1"/>
</dbReference>
<organism evidence="7 8">
    <name type="scientific">Exophiala xenobiotica</name>
    <dbReference type="NCBI Taxonomy" id="348802"/>
    <lineage>
        <taxon>Eukaryota</taxon>
        <taxon>Fungi</taxon>
        <taxon>Dikarya</taxon>
        <taxon>Ascomycota</taxon>
        <taxon>Pezizomycotina</taxon>
        <taxon>Eurotiomycetes</taxon>
        <taxon>Chaetothyriomycetidae</taxon>
        <taxon>Chaetothyriales</taxon>
        <taxon>Herpotrichiellaceae</taxon>
        <taxon>Exophiala</taxon>
    </lineage>
</organism>
<proteinExistence type="inferred from homology"/>
<dbReference type="InterPro" id="IPR001764">
    <property type="entry name" value="Glyco_hydro_3_N"/>
</dbReference>
<dbReference type="Proteomes" id="UP000054342">
    <property type="component" value="Unassembled WGS sequence"/>
</dbReference>
<dbReference type="PANTHER" id="PTHR30480">
    <property type="entry name" value="BETA-HEXOSAMINIDASE-RELATED"/>
    <property type="match status" value="1"/>
</dbReference>
<reference evidence="7 8" key="1">
    <citation type="submission" date="2015-01" db="EMBL/GenBank/DDBJ databases">
        <title>The Genome Sequence of Exophiala xenobiotica CBS118157.</title>
        <authorList>
            <consortium name="The Broad Institute Genomics Platform"/>
            <person name="Cuomo C."/>
            <person name="de Hoog S."/>
            <person name="Gorbushina A."/>
            <person name="Stielow B."/>
            <person name="Teixiera M."/>
            <person name="Abouelleil A."/>
            <person name="Chapman S.B."/>
            <person name="Priest M."/>
            <person name="Young S.K."/>
            <person name="Wortman J."/>
            <person name="Nusbaum C."/>
            <person name="Birren B."/>
        </authorList>
    </citation>
    <scope>NUCLEOTIDE SEQUENCE [LARGE SCALE GENOMIC DNA]</scope>
    <source>
        <strain evidence="7 8">CBS 118157</strain>
    </source>
</reference>
<dbReference type="Gene3D" id="3.20.20.300">
    <property type="entry name" value="Glycoside hydrolase, family 3, N-terminal domain"/>
    <property type="match status" value="1"/>
</dbReference>
<sequence>MVASDVTIEVTDPPWQDLNRAIGQLFMMGWNGTTVTPAIRTLIEDHHLGSILLTAHNLRSAAETNRLIYELQSIAYQAGHPVPLTIALDQENGAVNSLTDDAHIRQFPSAMGVAATGSSRVAFDVARATALEIAAVGVNLILGPVLDVLTNARSQPLGVRTFGDDPQDVSRLGTTYVSGYKSAGIATCGKHFPSYGNLQFLGVGGQEIPVITDTLEQLSSSALSPFRTAIAGGLDAMMVGGCALVGSGAHVMHACLSHQVVTELLKRELEFDGVVVSACLGMESVMRHIGVGGGTAMAINAGCDIVVVCRSFPVQLDAISGLKLAVQNGTLSKNRVYESLAKVLKMKSKCTSWEKALNPMSMDALSDLQLSHSQLSRTAYQRSITLLRDKSHFIPLADSSRDADEILLLTPLLKPPPASAAKQEDVDGPVKAFPENMFQCSLAVMQGEETFTEFGRLLAHRLGRKLLHASYTAQGVRPVHQNLISRASTVVIVAADAHRNHYQSGFTKHVAMLCNSQFCASNERREKPLVVVSVGSPYDFSMERCVGTHICTFDFTRGALESLVDVLVGAQAPSGTLPGVGKRQQLLSKAAQAQHWLVEHWSQDRDGKALDDLIRAVVKATPSQRRSSLAGTTSDSFCLRKEHIEEAHFVVRNSSTQALYGFCSTYFYRDSGTGVIGALFVDPTRRNLSIGNSLHKRAKQALLGRPGVKSIQLGSGFSTVFSGLPADDPGERQRLREWFGKRDWHISNPVLAHRMRLGHLSKWAPPMGMLGAVRDLAIGYDTVSDPGSAADILSYVESHATPGEVELYKMGLAEYKAYPVVRARSLGDGSVVGCAIMCDGRSLLARLLPVLQDPNDTAGGFLSPIVSPIGREVVLVLQGLLLYGIRRLKAQGLTTCIVDMVSGESRIQAVAAMGFEVLHSFEGGIRLCPKS</sequence>
<evidence type="ECO:0000256" key="3">
    <source>
        <dbReference type="ARBA" id="ARBA00023180"/>
    </source>
</evidence>
<evidence type="ECO:0000313" key="8">
    <source>
        <dbReference type="Proteomes" id="UP000054342"/>
    </source>
</evidence>
<dbReference type="GO" id="GO:0009254">
    <property type="term" value="P:peptidoglycan turnover"/>
    <property type="evidence" value="ECO:0007669"/>
    <property type="project" value="TreeGrafter"/>
</dbReference>
<dbReference type="AlphaFoldDB" id="A0A0D2BPK8"/>
<evidence type="ECO:0000256" key="1">
    <source>
        <dbReference type="ARBA" id="ARBA00005336"/>
    </source>
</evidence>
<name>A0A0D2BPK8_9EURO</name>
<evidence type="ECO:0000259" key="5">
    <source>
        <dbReference type="Pfam" id="PF00583"/>
    </source>
</evidence>
<accession>A0A0D2BPK8</accession>
<evidence type="ECO:0000313" key="7">
    <source>
        <dbReference type="EMBL" id="KIW54486.1"/>
    </source>
</evidence>
<dbReference type="GO" id="GO:0016747">
    <property type="term" value="F:acyltransferase activity, transferring groups other than amino-acyl groups"/>
    <property type="evidence" value="ECO:0007669"/>
    <property type="project" value="InterPro"/>
</dbReference>
<gene>
    <name evidence="7" type="ORF">PV05_06842</name>
</gene>
<keyword evidence="3" id="KW-0325">Glycoprotein</keyword>